<keyword evidence="1" id="KW-0812">Transmembrane</keyword>
<evidence type="ECO:0000313" key="2">
    <source>
        <dbReference type="EMBL" id="GAD53196.1"/>
    </source>
</evidence>
<keyword evidence="3" id="KW-1185">Reference proteome</keyword>
<name>U2YG55_9EURY</name>
<organism evidence="2 3">
    <name type="scientific">Halarchaeum acidiphilum MH1-52-1</name>
    <dbReference type="NCBI Taxonomy" id="1261545"/>
    <lineage>
        <taxon>Archaea</taxon>
        <taxon>Methanobacteriati</taxon>
        <taxon>Methanobacteriota</taxon>
        <taxon>Stenosarchaea group</taxon>
        <taxon>Halobacteria</taxon>
        <taxon>Halobacteriales</taxon>
        <taxon>Halobacteriaceae</taxon>
    </lineage>
</organism>
<feature type="transmembrane region" description="Helical" evidence="1">
    <location>
        <begin position="77"/>
        <end position="95"/>
    </location>
</feature>
<protein>
    <submittedName>
        <fullName evidence="2">Uncharacterized protein</fullName>
    </submittedName>
</protein>
<keyword evidence="1" id="KW-0472">Membrane</keyword>
<dbReference type="EMBL" id="BATA01000052">
    <property type="protein sequence ID" value="GAD53196.1"/>
    <property type="molecule type" value="Genomic_DNA"/>
</dbReference>
<reference evidence="2 3" key="1">
    <citation type="submission" date="2013-09" db="EMBL/GenBank/DDBJ databases">
        <title>Whole genome sequencing of Halarchaeum acidiphilum strain MH1-52-1.</title>
        <authorList>
            <person name="Shimane Y."/>
            <person name="Minegishi H."/>
            <person name="Nishi S."/>
            <person name="Echigo A."/>
            <person name="Shuto A."/>
            <person name="Konishi M."/>
            <person name="Ito T."/>
            <person name="Ohkuma M."/>
            <person name="Ohta Y."/>
            <person name="Nagano Y."/>
            <person name="Tsubouchi T."/>
            <person name="Mori K."/>
            <person name="Usui K."/>
            <person name="Kamekura M."/>
            <person name="Usami R."/>
            <person name="Takaki Y."/>
            <person name="Hatada Y."/>
        </authorList>
    </citation>
    <scope>NUCLEOTIDE SEQUENCE [LARGE SCALE GENOMIC DNA]</scope>
    <source>
        <strain evidence="2 3">JCM 16109</strain>
    </source>
</reference>
<evidence type="ECO:0000313" key="3">
    <source>
        <dbReference type="Proteomes" id="UP000016986"/>
    </source>
</evidence>
<gene>
    <name evidence="2" type="ORF">MBEHAL_1956</name>
</gene>
<dbReference type="AlphaFoldDB" id="U2YG55"/>
<comment type="caution">
    <text evidence="2">The sequence shown here is derived from an EMBL/GenBank/DDBJ whole genome shotgun (WGS) entry which is preliminary data.</text>
</comment>
<feature type="transmembrane region" description="Helical" evidence="1">
    <location>
        <begin position="24"/>
        <end position="43"/>
    </location>
</feature>
<feature type="transmembrane region" description="Helical" evidence="1">
    <location>
        <begin position="49"/>
        <end position="70"/>
    </location>
</feature>
<feature type="transmembrane region" description="Helical" evidence="1">
    <location>
        <begin position="101"/>
        <end position="121"/>
    </location>
</feature>
<sequence>MLDARGSPVSLHDFREAVRERASARVLLGWVVVAAVFTVANGWSVADFALLLVVLVAASVAPAVAAALGVPAWVRSVVGGCCAVAFGAAALYGYGGAAAPLTTLLLVGFVLAGVVIAVRAVRDSPLTADADGETA</sequence>
<dbReference type="Proteomes" id="UP000016986">
    <property type="component" value="Unassembled WGS sequence"/>
</dbReference>
<evidence type="ECO:0000256" key="1">
    <source>
        <dbReference type="SAM" id="Phobius"/>
    </source>
</evidence>
<accession>U2YG55</accession>
<proteinExistence type="predicted"/>
<keyword evidence="1" id="KW-1133">Transmembrane helix</keyword>